<feature type="domain" description="AMP-dependent ligase C-terminal" evidence="6">
    <location>
        <begin position="355"/>
        <end position="449"/>
    </location>
</feature>
<dbReference type="GO" id="GO:0010124">
    <property type="term" value="P:phenylacetate catabolic process"/>
    <property type="evidence" value="ECO:0007669"/>
    <property type="project" value="InterPro"/>
</dbReference>
<reference evidence="8" key="1">
    <citation type="submission" date="2016-10" db="EMBL/GenBank/DDBJ databases">
        <authorList>
            <person name="Varghese N."/>
            <person name="Submissions S."/>
        </authorList>
    </citation>
    <scope>NUCLEOTIDE SEQUENCE [LARGE SCALE GENOMIC DNA]</scope>
    <source>
        <strain evidence="8">B4,CECT 8067,JCM 17497</strain>
    </source>
</reference>
<protein>
    <submittedName>
        <fullName evidence="7">Phenylacetate-CoA ligase</fullName>
    </submittedName>
</protein>
<evidence type="ECO:0000259" key="5">
    <source>
        <dbReference type="Pfam" id="PF00501"/>
    </source>
</evidence>
<dbReference type="AlphaFoldDB" id="A0A1G8U974"/>
<dbReference type="CDD" id="cd05913">
    <property type="entry name" value="PaaK"/>
    <property type="match status" value="1"/>
</dbReference>
<dbReference type="InterPro" id="IPR000873">
    <property type="entry name" value="AMP-dep_synth/lig_dom"/>
</dbReference>
<dbReference type="NCBIfam" id="NF041878">
    <property type="entry name" value="paak_haloarch"/>
    <property type="match status" value="1"/>
</dbReference>
<evidence type="ECO:0000313" key="7">
    <source>
        <dbReference type="EMBL" id="SDJ50318.1"/>
    </source>
</evidence>
<organism evidence="7 8">
    <name type="scientific">Natronorubrum texcoconense</name>
    <dbReference type="NCBI Taxonomy" id="1095776"/>
    <lineage>
        <taxon>Archaea</taxon>
        <taxon>Methanobacteriati</taxon>
        <taxon>Methanobacteriota</taxon>
        <taxon>Stenosarchaea group</taxon>
        <taxon>Halobacteria</taxon>
        <taxon>Halobacteriales</taxon>
        <taxon>Natrialbaceae</taxon>
        <taxon>Natronorubrum</taxon>
    </lineage>
</organism>
<dbReference type="Proteomes" id="UP000198882">
    <property type="component" value="Unassembled WGS sequence"/>
</dbReference>
<dbReference type="SUPFAM" id="SSF56801">
    <property type="entry name" value="Acetyl-CoA synthetase-like"/>
    <property type="match status" value="1"/>
</dbReference>
<dbReference type="Gene3D" id="3.40.50.12780">
    <property type="entry name" value="N-terminal domain of ligase-like"/>
    <property type="match status" value="1"/>
</dbReference>
<dbReference type="GO" id="GO:0047475">
    <property type="term" value="F:phenylacetate-CoA ligase activity"/>
    <property type="evidence" value="ECO:0007669"/>
    <property type="project" value="InterPro"/>
</dbReference>
<dbReference type="InterPro" id="IPR011880">
    <property type="entry name" value="PA_CoA_ligase"/>
</dbReference>
<dbReference type="InterPro" id="IPR045851">
    <property type="entry name" value="AMP-bd_C_sf"/>
</dbReference>
<dbReference type="PANTHER" id="PTHR43845">
    <property type="entry name" value="BLR5969 PROTEIN"/>
    <property type="match status" value="1"/>
</dbReference>
<dbReference type="PANTHER" id="PTHR43845:SF1">
    <property type="entry name" value="BLR5969 PROTEIN"/>
    <property type="match status" value="1"/>
</dbReference>
<evidence type="ECO:0000256" key="3">
    <source>
        <dbReference type="ARBA" id="ARBA00022598"/>
    </source>
</evidence>
<evidence type="ECO:0000256" key="1">
    <source>
        <dbReference type="ARBA" id="ARBA00005211"/>
    </source>
</evidence>
<dbReference type="Pfam" id="PF14535">
    <property type="entry name" value="AMP-binding_C_2"/>
    <property type="match status" value="1"/>
</dbReference>
<dbReference type="InterPro" id="IPR028154">
    <property type="entry name" value="AMP-dep_Lig_C"/>
</dbReference>
<dbReference type="GO" id="GO:0000166">
    <property type="term" value="F:nucleotide binding"/>
    <property type="evidence" value="ECO:0007669"/>
    <property type="project" value="UniProtKB-KW"/>
</dbReference>
<name>A0A1G8U974_9EURY</name>
<evidence type="ECO:0000256" key="4">
    <source>
        <dbReference type="ARBA" id="ARBA00022741"/>
    </source>
</evidence>
<sequence>MLTAESSKNQILWYSIPSLEYGHMADTTQYRSRDELRELQSDRLRDTVEYAFDNVPFYRQALDDAGISPADVDSIDDIRSLPFTTKADFRETYPDGLFAVDDDELRRIHASSGTTGKPKIVSYTEGDLELWNEVMARSMAAAGLDASDTVQNAYGYGLFTGGLGFHGGAEELGATVIPTGSGDTQRQVELARDLESDALACTPSYALYFAETAAEMGVDPRELPLSTVLYGAEPCTEPMREAIEDRLGVRGYENYGLSELIGPGVAVECEVQAGMHVWEDHFYPEVIDPQTGEPVPEGEEGELVLTSLTKEALPVLRYRTGDLTTLTREPCDCGRSMARMDGVTGRADDLLIVRGVNLYPSQIEAVILEFDAIAPYYRIDLDRENDLDTLELAVELVEAFDGDVDRLRDEVLERLQSTLSITPDELELVEYGTIERTEVGKVKRVYDHR</sequence>
<evidence type="ECO:0000256" key="2">
    <source>
        <dbReference type="ARBA" id="ARBA00011245"/>
    </source>
</evidence>
<dbReference type="PIRSF" id="PIRSF006444">
    <property type="entry name" value="PaaK"/>
    <property type="match status" value="1"/>
</dbReference>
<keyword evidence="4" id="KW-0547">Nucleotide-binding</keyword>
<evidence type="ECO:0000259" key="6">
    <source>
        <dbReference type="Pfam" id="PF14535"/>
    </source>
</evidence>
<dbReference type="Pfam" id="PF00501">
    <property type="entry name" value="AMP-binding"/>
    <property type="match status" value="1"/>
</dbReference>
<comment type="pathway">
    <text evidence="1">Aromatic compound metabolism.</text>
</comment>
<comment type="subunit">
    <text evidence="2">Monomer.</text>
</comment>
<keyword evidence="3 7" id="KW-0436">Ligase</keyword>
<evidence type="ECO:0000313" key="8">
    <source>
        <dbReference type="Proteomes" id="UP000198882"/>
    </source>
</evidence>
<keyword evidence="8" id="KW-1185">Reference proteome</keyword>
<feature type="domain" description="AMP-dependent synthetase/ligase" evidence="5">
    <location>
        <begin position="97"/>
        <end position="305"/>
    </location>
</feature>
<gene>
    <name evidence="7" type="ORF">SAMN04515672_0790</name>
</gene>
<dbReference type="InterPro" id="IPR042099">
    <property type="entry name" value="ANL_N_sf"/>
</dbReference>
<dbReference type="FunFam" id="3.40.50.12780:FF:000016">
    <property type="entry name" value="Phenylacetate-coenzyme A ligase"/>
    <property type="match status" value="1"/>
</dbReference>
<accession>A0A1G8U974</accession>
<dbReference type="STRING" id="1095776.SAMN04515672_0790"/>
<dbReference type="EMBL" id="FNFE01000001">
    <property type="protein sequence ID" value="SDJ50318.1"/>
    <property type="molecule type" value="Genomic_DNA"/>
</dbReference>
<dbReference type="Gene3D" id="3.30.300.30">
    <property type="match status" value="1"/>
</dbReference>
<proteinExistence type="predicted"/>